<organism evidence="2 3">
    <name type="scientific">Streptomyces fragilis</name>
    <dbReference type="NCBI Taxonomy" id="67301"/>
    <lineage>
        <taxon>Bacteria</taxon>
        <taxon>Bacillati</taxon>
        <taxon>Actinomycetota</taxon>
        <taxon>Actinomycetes</taxon>
        <taxon>Kitasatosporales</taxon>
        <taxon>Streptomycetaceae</taxon>
        <taxon>Streptomyces</taxon>
    </lineage>
</organism>
<comment type="caution">
    <text evidence="2">The sequence shown here is derived from an EMBL/GenBank/DDBJ whole genome shotgun (WGS) entry which is preliminary data.</text>
</comment>
<sequence>MSWTNPEFEPHDNVGRTSEQIHCLNTGQPTWDDMLRWTESSAEEFADEIGHPDTGLHIAGWTSALSRAKKLSEFFAVSNAVLGDHPDAALTTLGEFMDAAATWCAWHNQADLAAQYRAAGERLAAVSEHLTSLLDATVPLVYDEILATERASEQQAPSGTKTPATASAPPPPAPPAPPPGRTR</sequence>
<keyword evidence="3" id="KW-1185">Reference proteome</keyword>
<reference evidence="2 3" key="1">
    <citation type="submission" date="2024-06" db="EMBL/GenBank/DDBJ databases">
        <title>The Natural Products Discovery Center: Release of the First 8490 Sequenced Strains for Exploring Actinobacteria Biosynthetic Diversity.</title>
        <authorList>
            <person name="Kalkreuter E."/>
            <person name="Kautsar S.A."/>
            <person name="Yang D."/>
            <person name="Bader C.D."/>
            <person name="Teijaro C.N."/>
            <person name="Fluegel L."/>
            <person name="Davis C.M."/>
            <person name="Simpson J.R."/>
            <person name="Lauterbach L."/>
            <person name="Steele A.D."/>
            <person name="Gui C."/>
            <person name="Meng S."/>
            <person name="Li G."/>
            <person name="Viehrig K."/>
            <person name="Ye F."/>
            <person name="Su P."/>
            <person name="Kiefer A.F."/>
            <person name="Nichols A."/>
            <person name="Cepeda A.J."/>
            <person name="Yan W."/>
            <person name="Fan B."/>
            <person name="Jiang Y."/>
            <person name="Adhikari A."/>
            <person name="Zheng C.-J."/>
            <person name="Schuster L."/>
            <person name="Cowan T.M."/>
            <person name="Smanski M.J."/>
            <person name="Chevrette M.G."/>
            <person name="De Carvalho L.P.S."/>
            <person name="Shen B."/>
        </authorList>
    </citation>
    <scope>NUCLEOTIDE SEQUENCE [LARGE SCALE GENOMIC DNA]</scope>
    <source>
        <strain evidence="2 3">NPDC038104</strain>
    </source>
</reference>
<accession>A0ABV2YCB2</accession>
<evidence type="ECO:0000313" key="2">
    <source>
        <dbReference type="EMBL" id="MEU3553364.1"/>
    </source>
</evidence>
<protein>
    <submittedName>
        <fullName evidence="2">Uncharacterized protein</fullName>
    </submittedName>
</protein>
<feature type="compositionally biased region" description="Pro residues" evidence="1">
    <location>
        <begin position="168"/>
        <end position="183"/>
    </location>
</feature>
<dbReference type="RefSeq" id="WP_108952661.1">
    <property type="nucleotide sequence ID" value="NZ_BEVZ01000002.1"/>
</dbReference>
<name>A0ABV2YCB2_9ACTN</name>
<evidence type="ECO:0000313" key="3">
    <source>
        <dbReference type="Proteomes" id="UP001550850"/>
    </source>
</evidence>
<dbReference type="EMBL" id="JBEZUR010000003">
    <property type="protein sequence ID" value="MEU3553364.1"/>
    <property type="molecule type" value="Genomic_DNA"/>
</dbReference>
<feature type="compositionally biased region" description="Low complexity" evidence="1">
    <location>
        <begin position="156"/>
        <end position="167"/>
    </location>
</feature>
<gene>
    <name evidence="2" type="ORF">AB0E65_03845</name>
</gene>
<dbReference type="Proteomes" id="UP001550850">
    <property type="component" value="Unassembled WGS sequence"/>
</dbReference>
<evidence type="ECO:0000256" key="1">
    <source>
        <dbReference type="SAM" id="MobiDB-lite"/>
    </source>
</evidence>
<proteinExistence type="predicted"/>
<feature type="region of interest" description="Disordered" evidence="1">
    <location>
        <begin position="149"/>
        <end position="183"/>
    </location>
</feature>